<dbReference type="EMBL" id="MH823484">
    <property type="protein sequence ID" value="QCU80238.1"/>
    <property type="molecule type" value="Genomic_RNA"/>
</dbReference>
<organism evidence="7">
    <name type="scientific">Palyam virus</name>
    <dbReference type="NCBI Taxonomy" id="40059"/>
    <lineage>
        <taxon>Viruses</taxon>
        <taxon>Riboviria</taxon>
        <taxon>Orthornavirae</taxon>
        <taxon>Duplornaviricota</taxon>
        <taxon>Resentoviricetes</taxon>
        <taxon>Reovirales</taxon>
        <taxon>Sedoreoviridae</taxon>
        <taxon>Orbivirus</taxon>
        <taxon>Orbivirus palyamense</taxon>
    </lineage>
</organism>
<keyword evidence="5" id="KW-0946">Virion</keyword>
<comment type="similarity">
    <text evidence="2">Belongs to the orbivirus VP2 family.</text>
</comment>
<evidence type="ECO:0000256" key="2">
    <source>
        <dbReference type="ARBA" id="ARBA00008722"/>
    </source>
</evidence>
<name>A0A4P9JFI0_9REOV</name>
<dbReference type="GO" id="GO:0005198">
    <property type="term" value="F:structural molecule activity"/>
    <property type="evidence" value="ECO:0007669"/>
    <property type="project" value="InterPro"/>
</dbReference>
<accession>A0A4P9JFI0</accession>
<keyword evidence="6" id="KW-1153">Inner capsid protein</keyword>
<evidence type="ECO:0000313" key="7">
    <source>
        <dbReference type="EMBL" id="QCU80238.1"/>
    </source>
</evidence>
<evidence type="ECO:0000256" key="3">
    <source>
        <dbReference type="ARBA" id="ARBA00015347"/>
    </source>
</evidence>
<evidence type="ECO:0000256" key="4">
    <source>
        <dbReference type="ARBA" id="ARBA00022561"/>
    </source>
</evidence>
<dbReference type="GO" id="GO:0039625">
    <property type="term" value="C:viral inner capsid"/>
    <property type="evidence" value="ECO:0007669"/>
    <property type="project" value="UniProtKB-KW"/>
</dbReference>
<comment type="subcellular location">
    <subcellularLocation>
        <location evidence="1">Virion</location>
    </subcellularLocation>
</comment>
<protein>
    <recommendedName>
        <fullName evidence="3">Outer capsid protein VP2</fullName>
    </recommendedName>
</protein>
<evidence type="ECO:0000256" key="6">
    <source>
        <dbReference type="ARBA" id="ARBA00022996"/>
    </source>
</evidence>
<proteinExistence type="inferred from homology"/>
<reference evidence="7" key="1">
    <citation type="journal article" date="2019" name="Viruses">
        <title>Phylogenetic Characterization of the Palyam Serogroup Orbiviruses.</title>
        <authorList>
            <person name="Ebersohn K."/>
            <person name="Coetzee P."/>
            <person name="Snyman L.P."/>
            <person name="Swanepoel R."/>
            <person name="Venter E.H."/>
        </authorList>
    </citation>
    <scope>NUCLEOTIDE SEQUENCE</scope>
    <source>
        <strain evidence="7">AR B 2032</strain>
    </source>
</reference>
<dbReference type="Pfam" id="PF00898">
    <property type="entry name" value="Orbi_VP2"/>
    <property type="match status" value="1"/>
</dbReference>
<evidence type="ECO:0000256" key="1">
    <source>
        <dbReference type="ARBA" id="ARBA00004328"/>
    </source>
</evidence>
<sequence length="997" mass="116708">MDEFSIASIQEIPEERGAHIVQHEVASSDDDKVTCKPGVQKSDGKLSIRRGEILWDETNTDKRDGLFQRQANVKFKDAWEQLEGDEEKHTYPLYADIFNIIMRSRLNKTEEKQLSMKENKIWYNRIPTSLQTNESLYTQIRTTRDHRCGKVCVEPYFGLVSMDPCFADLTMHLRSPKHGRDCAALNGEVLYQAMLRHHFVIDIPNQKGLGQGYTLENDERKRTVITETGITSRKFQEINELRVDHPLRRIHGELLGDFQPDVVIRSMQDYALKEYGDYEGRIDEVELCDKVGWRVREIQIRDKRAESRYKRKENIFVQEWTPKLQSIRADMALEAKFASYTGILDALYRRMLRVGLDIRTDQAQWMNFIRDKPRVQDKNVTEWLRWMYRVEYVGSVKTQNDSKIGRSVLDKVANDDEPPWTQHILMIVISLVNEENSCLETGRRKWYSTVLRACLDLDPKVLARYKKYTQEDLTCGVEVSNPTADLGAIANRVSNVVSYVRMKWETDEIRFDAPIRSINEDVILKNEDIFLRDGFSRVDKETDNYFNDIPVHSFVKYNDYGREERKLIVTWYEDDEWRKPERFYSYYYRLVREESKPNTALLAQRIYEVEGDKLPYPMCEIAPHSREYLQTSLMQGALRVRSSTPVVEWKWMEVALRKYGAIERVGETFDLGCFTSQWSKCYLNEHINSHGPHPFFSKIWNQTALNDMEYRIINFLPSSITDSISKAISQIEGFHEITEAQIFYLSHAKHKVDALCDIIPFMRSHIASRTRGSMYALNIIPVILTCSPFASIKDRVFPILIHTSSGVRLIPVRTCNIKRAQNMSDWLMYFEGFMSKECYETITTEREDDIKEAFIKYYNHFETLSVYESLKKAYKLEMIESWVGVNCLGYCDHFVQLVPIRSPKKGFVFLIFGLGDSLHYVYARIRRMFVDVWTSCRGVYLIDTEKKESTQLETNCSKLIKYAKVEGDQLAVIWLLSSNNATFGNRHMMAKLMNNIM</sequence>
<dbReference type="InterPro" id="IPR001742">
    <property type="entry name" value="Capsid_VP2_Orbivir"/>
</dbReference>
<evidence type="ECO:0000256" key="5">
    <source>
        <dbReference type="ARBA" id="ARBA00022844"/>
    </source>
</evidence>
<keyword evidence="4" id="KW-0167">Capsid protein</keyword>